<name>A0ABU3KRI3_9BURK</name>
<dbReference type="Proteomes" id="UP001321700">
    <property type="component" value="Unassembled WGS sequence"/>
</dbReference>
<organism evidence="1 2">
    <name type="scientific">Rhodoferax potami</name>
    <dbReference type="NCBI Taxonomy" id="3068338"/>
    <lineage>
        <taxon>Bacteria</taxon>
        <taxon>Pseudomonadati</taxon>
        <taxon>Pseudomonadota</taxon>
        <taxon>Betaproteobacteria</taxon>
        <taxon>Burkholderiales</taxon>
        <taxon>Comamonadaceae</taxon>
        <taxon>Rhodoferax</taxon>
    </lineage>
</organism>
<gene>
    <name evidence="1" type="ORF">RAE19_15365</name>
</gene>
<keyword evidence="2" id="KW-1185">Reference proteome</keyword>
<evidence type="ECO:0000313" key="2">
    <source>
        <dbReference type="Proteomes" id="UP001321700"/>
    </source>
</evidence>
<evidence type="ECO:0000313" key="1">
    <source>
        <dbReference type="EMBL" id="MDT7520071.1"/>
    </source>
</evidence>
<dbReference type="RefSeq" id="WP_313875710.1">
    <property type="nucleotide sequence ID" value="NZ_JAVBIK010000001.1"/>
</dbReference>
<proteinExistence type="predicted"/>
<sequence>MFSILDALDFRYAFENAITIAYRMRRNRHLSPWILQGYTAFRWFLVRRATDRLTGKLVTTEHFDRWAVLADRSVREKRRVTNCNDRLVLVQHGAMGALNPEKNGDIPSINLPTRLNQIDELHVYNNDEAAIFKSSVLAGRKATRVLDLYFFKPVIELAGERASSKINLLFVGHPLCESFQAEVFRQLTNKDVFEIFYKPHPKAPMSSAVTAVGWTLVADEKTFPRVDLLISYPSTLVVEYEGAGVPASIHPIDAGVDALSPFMDKTRSLIKKINA</sequence>
<protein>
    <submittedName>
        <fullName evidence="1">Uncharacterized protein</fullName>
    </submittedName>
</protein>
<dbReference type="EMBL" id="JAVBIK010000001">
    <property type="protein sequence ID" value="MDT7520071.1"/>
    <property type="molecule type" value="Genomic_DNA"/>
</dbReference>
<comment type="caution">
    <text evidence="1">The sequence shown here is derived from an EMBL/GenBank/DDBJ whole genome shotgun (WGS) entry which is preliminary data.</text>
</comment>
<accession>A0ABU3KRI3</accession>
<reference evidence="1 2" key="1">
    <citation type="submission" date="2023-08" db="EMBL/GenBank/DDBJ databases">
        <title>Rhodoferax potami sp. nov. and Rhodoferax mekongensis sp. nov., isolated from the Mekong River in Thailand.</title>
        <authorList>
            <person name="Kitikhun S."/>
            <person name="Charoenyingcharoen P."/>
            <person name="Siriarchawattana P."/>
            <person name="Likhitrattanapisal S."/>
            <person name="Nilsakha T."/>
            <person name="Chanpet A."/>
            <person name="Rattanawaree P."/>
            <person name="Ingsriswang S."/>
        </authorList>
    </citation>
    <scope>NUCLEOTIDE SEQUENCE [LARGE SCALE GENOMIC DNA]</scope>
    <source>
        <strain evidence="1 2">TBRC 17660</strain>
    </source>
</reference>